<dbReference type="SMART" id="SM00028">
    <property type="entry name" value="TPR"/>
    <property type="match status" value="3"/>
</dbReference>
<dbReference type="Gene3D" id="1.25.40.10">
    <property type="entry name" value="Tetratricopeptide repeat domain"/>
    <property type="match status" value="2"/>
</dbReference>
<dbReference type="InterPro" id="IPR019734">
    <property type="entry name" value="TPR_rpt"/>
</dbReference>
<evidence type="ECO:0000256" key="1">
    <source>
        <dbReference type="SAM" id="MobiDB-lite"/>
    </source>
</evidence>
<dbReference type="InterPro" id="IPR011990">
    <property type="entry name" value="TPR-like_helical_dom_sf"/>
</dbReference>
<name>A0AAE9YPM6_9GAMM</name>
<keyword evidence="2" id="KW-0812">Transmembrane</keyword>
<feature type="region of interest" description="Disordered" evidence="1">
    <location>
        <begin position="91"/>
        <end position="119"/>
    </location>
</feature>
<proteinExistence type="predicted"/>
<keyword evidence="4" id="KW-1185">Reference proteome</keyword>
<feature type="transmembrane region" description="Helical" evidence="2">
    <location>
        <begin position="46"/>
        <end position="66"/>
    </location>
</feature>
<dbReference type="Proteomes" id="UP000032568">
    <property type="component" value="Chromosome"/>
</dbReference>
<dbReference type="Pfam" id="PF13432">
    <property type="entry name" value="TPR_16"/>
    <property type="match status" value="2"/>
</dbReference>
<gene>
    <name evidence="3" type="ORF">SG35_023375</name>
</gene>
<keyword evidence="2" id="KW-1133">Transmembrane helix</keyword>
<dbReference type="EMBL" id="CP059735">
    <property type="protein sequence ID" value="WDD98188.1"/>
    <property type="molecule type" value="Genomic_DNA"/>
</dbReference>
<protein>
    <submittedName>
        <fullName evidence="3">Tetratricopeptide repeat protein</fullName>
    </submittedName>
</protein>
<evidence type="ECO:0000256" key="2">
    <source>
        <dbReference type="SAM" id="Phobius"/>
    </source>
</evidence>
<sequence>MSVINQMLNDLQQRERQKQGPGQQASAALTASAAVAAKVPSSARNLVLAVLLTLISCGVVFFLWQLSNENQLLKQTLAQQVPAAEQEMIRAEPLANKKPSANREPSAGEEPSVVVEPSIAEESLKSAEPVALRKLSAKEDASGAKEAVNSSVEETILTQTQAVVAKAALTEEPPLAAKQALIAAGPSAGQEPAVKTAELEPGLKPEPPRLAISRKKVSADELVKQKWAQAEQAINSKQLAVAEALLEDILLLQPGHEQGRKQLSALWFGRQAYQAAINVLAQGISLAPDNQEFRLMQAKIYLSRGLKEKAYQVLQVLAAAENNDYLAALANAAQQTGRYQQASELYLQLTRSQPTLSRWWLGLGVAHDSNSRFDQAISAYRYALETGNLSMSSSQFARQRLQQLGG</sequence>
<keyword evidence="2" id="KW-0472">Membrane</keyword>
<dbReference type="RefSeq" id="WP_152646445.1">
    <property type="nucleotide sequence ID" value="NZ_CP059735.1"/>
</dbReference>
<reference evidence="3 4" key="2">
    <citation type="journal article" date="2022" name="Mar. Drugs">
        <title>Bioassay-Guided Fractionation Leads to the Detection of Cholic Acid Generated by the Rare Thalassomonas sp.</title>
        <authorList>
            <person name="Pheiffer F."/>
            <person name="Schneider Y.K."/>
            <person name="Hansen E.H."/>
            <person name="Andersen J.H."/>
            <person name="Isaksson J."/>
            <person name="Busche T."/>
            <person name="R C."/>
            <person name="Kalinowski J."/>
            <person name="Zyl L.V."/>
            <person name="Trindade M."/>
        </authorList>
    </citation>
    <scope>NUCLEOTIDE SEQUENCE [LARGE SCALE GENOMIC DNA]</scope>
    <source>
        <strain evidence="3 4">A5K-106</strain>
    </source>
</reference>
<evidence type="ECO:0000313" key="4">
    <source>
        <dbReference type="Proteomes" id="UP000032568"/>
    </source>
</evidence>
<organism evidence="3 4">
    <name type="scientific">Thalassomonas actiniarum</name>
    <dbReference type="NCBI Taxonomy" id="485447"/>
    <lineage>
        <taxon>Bacteria</taxon>
        <taxon>Pseudomonadati</taxon>
        <taxon>Pseudomonadota</taxon>
        <taxon>Gammaproteobacteria</taxon>
        <taxon>Alteromonadales</taxon>
        <taxon>Colwelliaceae</taxon>
        <taxon>Thalassomonas</taxon>
    </lineage>
</organism>
<evidence type="ECO:0000313" key="3">
    <source>
        <dbReference type="EMBL" id="WDD98188.1"/>
    </source>
</evidence>
<accession>A0AAE9YPM6</accession>
<reference evidence="3 4" key="1">
    <citation type="journal article" date="2015" name="Genome Announc.">
        <title>Draft Genome Sequences of Marine Isolates of Thalassomonas viridans and Thalassomonas actiniarum.</title>
        <authorList>
            <person name="Olonade I."/>
            <person name="van Zyl L.J."/>
            <person name="Trindade M."/>
        </authorList>
    </citation>
    <scope>NUCLEOTIDE SEQUENCE [LARGE SCALE GENOMIC DNA]</scope>
    <source>
        <strain evidence="3 4">A5K-106</strain>
    </source>
</reference>
<dbReference type="SUPFAM" id="SSF48452">
    <property type="entry name" value="TPR-like"/>
    <property type="match status" value="1"/>
</dbReference>
<dbReference type="KEGG" id="tact:SG35_023375"/>
<dbReference type="AlphaFoldDB" id="A0AAE9YPM6"/>